<dbReference type="InterPro" id="IPR037524">
    <property type="entry name" value="PA14/GLEYA"/>
</dbReference>
<dbReference type="InterPro" id="IPR019800">
    <property type="entry name" value="Glyco_hydro_3_AS"/>
</dbReference>
<reference evidence="7 8" key="1">
    <citation type="submission" date="2016-11" db="EMBL/GenBank/DDBJ databases">
        <authorList>
            <person name="Jaros S."/>
            <person name="Januszkiewicz K."/>
            <person name="Wedrychowicz H."/>
        </authorList>
    </citation>
    <scope>NUCLEOTIDE SEQUENCE [LARGE SCALE GENOMIC DNA]</scope>
    <source>
        <strain evidence="7 8">DSM 100565</strain>
    </source>
</reference>
<dbReference type="Pfam" id="PF00933">
    <property type="entry name" value="Glyco_hydro_3"/>
    <property type="match status" value="1"/>
</dbReference>
<dbReference type="Gene3D" id="3.20.20.300">
    <property type="entry name" value="Glycoside hydrolase, family 3, N-terminal domain"/>
    <property type="match status" value="1"/>
</dbReference>
<dbReference type="Gene3D" id="3.40.50.1700">
    <property type="entry name" value="Glycoside hydrolase family 3 C-terminal domain"/>
    <property type="match status" value="1"/>
</dbReference>
<dbReference type="InterPro" id="IPR017853">
    <property type="entry name" value="GH"/>
</dbReference>
<evidence type="ECO:0000259" key="6">
    <source>
        <dbReference type="PROSITE" id="PS51820"/>
    </source>
</evidence>
<dbReference type="InterPro" id="IPR011658">
    <property type="entry name" value="PA14_dom"/>
</dbReference>
<dbReference type="AlphaFoldDB" id="A0A1M6A3K5"/>
<organism evidence="7 8">
    <name type="scientific">Wenxinia saemankumensis</name>
    <dbReference type="NCBI Taxonomy" id="1447782"/>
    <lineage>
        <taxon>Bacteria</taxon>
        <taxon>Pseudomonadati</taxon>
        <taxon>Pseudomonadota</taxon>
        <taxon>Alphaproteobacteria</taxon>
        <taxon>Rhodobacterales</taxon>
        <taxon>Roseobacteraceae</taxon>
        <taxon>Wenxinia</taxon>
    </lineage>
</organism>
<dbReference type="Pfam" id="PF01915">
    <property type="entry name" value="Glyco_hydro_3_C"/>
    <property type="match status" value="1"/>
</dbReference>
<dbReference type="InterPro" id="IPR050288">
    <property type="entry name" value="Cellulose_deg_GH3"/>
</dbReference>
<dbReference type="OrthoDB" id="9781691at2"/>
<evidence type="ECO:0000256" key="4">
    <source>
        <dbReference type="RuleBase" id="RU361161"/>
    </source>
</evidence>
<dbReference type="InterPro" id="IPR026891">
    <property type="entry name" value="Fn3-like"/>
</dbReference>
<dbReference type="EMBL" id="FQYO01000001">
    <property type="protein sequence ID" value="SHI31030.1"/>
    <property type="molecule type" value="Genomic_DNA"/>
</dbReference>
<dbReference type="STRING" id="1447782.SAMN05444417_0199"/>
<dbReference type="PROSITE" id="PS00775">
    <property type="entry name" value="GLYCOSYL_HYDROL_F3"/>
    <property type="match status" value="1"/>
</dbReference>
<dbReference type="SMART" id="SM01217">
    <property type="entry name" value="Fn3_like"/>
    <property type="match status" value="1"/>
</dbReference>
<dbReference type="SUPFAM" id="SSF51445">
    <property type="entry name" value="(Trans)glycosidases"/>
    <property type="match status" value="1"/>
</dbReference>
<evidence type="ECO:0000256" key="3">
    <source>
        <dbReference type="ARBA" id="ARBA00023295"/>
    </source>
</evidence>
<name>A0A1M6A3K5_9RHOB</name>
<gene>
    <name evidence="7" type="ORF">SAMN05444417_0199</name>
</gene>
<keyword evidence="3 4" id="KW-0326">Glycosidase</keyword>
<dbReference type="PANTHER" id="PTHR42715">
    <property type="entry name" value="BETA-GLUCOSIDASE"/>
    <property type="match status" value="1"/>
</dbReference>
<dbReference type="InterPro" id="IPR036881">
    <property type="entry name" value="Glyco_hydro_3_C_sf"/>
</dbReference>
<dbReference type="PROSITE" id="PS51820">
    <property type="entry name" value="PA14"/>
    <property type="match status" value="1"/>
</dbReference>
<dbReference type="Pfam" id="PF07691">
    <property type="entry name" value="PA14"/>
    <property type="match status" value="1"/>
</dbReference>
<dbReference type="Gene3D" id="2.60.40.10">
    <property type="entry name" value="Immunoglobulins"/>
    <property type="match status" value="1"/>
</dbReference>
<evidence type="ECO:0000313" key="7">
    <source>
        <dbReference type="EMBL" id="SHI31030.1"/>
    </source>
</evidence>
<dbReference type="SUPFAM" id="SSF56988">
    <property type="entry name" value="Anthrax protective antigen"/>
    <property type="match status" value="1"/>
</dbReference>
<dbReference type="Gene3D" id="2.60.120.260">
    <property type="entry name" value="Galactose-binding domain-like"/>
    <property type="match status" value="1"/>
</dbReference>
<evidence type="ECO:0000256" key="2">
    <source>
        <dbReference type="ARBA" id="ARBA00022801"/>
    </source>
</evidence>
<comment type="similarity">
    <text evidence="1 4">Belongs to the glycosyl hydrolase 3 family.</text>
</comment>
<dbReference type="InterPro" id="IPR036962">
    <property type="entry name" value="Glyco_hydro_3_N_sf"/>
</dbReference>
<dbReference type="InterPro" id="IPR013783">
    <property type="entry name" value="Ig-like_fold"/>
</dbReference>
<proteinExistence type="inferred from homology"/>
<dbReference type="PANTHER" id="PTHR42715:SF3">
    <property type="entry name" value="BETA-GLUCOSIDASE B-RELATED"/>
    <property type="match status" value="1"/>
</dbReference>
<dbReference type="InterPro" id="IPR001764">
    <property type="entry name" value="Glyco_hydro_3_N"/>
</dbReference>
<accession>A0A1M6A3K5</accession>
<dbReference type="GO" id="GO:0009251">
    <property type="term" value="P:glucan catabolic process"/>
    <property type="evidence" value="ECO:0007669"/>
    <property type="project" value="TreeGrafter"/>
</dbReference>
<dbReference type="PRINTS" id="PR00133">
    <property type="entry name" value="GLHYDRLASE3"/>
</dbReference>
<keyword evidence="8" id="KW-1185">Reference proteome</keyword>
<feature type="domain" description="PA14" evidence="6">
    <location>
        <begin position="386"/>
        <end position="541"/>
    </location>
</feature>
<dbReference type="RefSeq" id="WP_073325744.1">
    <property type="nucleotide sequence ID" value="NZ_FQYO01000001.1"/>
</dbReference>
<feature type="region of interest" description="Disordered" evidence="5">
    <location>
        <begin position="636"/>
        <end position="656"/>
    </location>
</feature>
<dbReference type="Pfam" id="PF14310">
    <property type="entry name" value="Fn3-like"/>
    <property type="match status" value="1"/>
</dbReference>
<keyword evidence="2 4" id="KW-0378">Hydrolase</keyword>
<dbReference type="Proteomes" id="UP000184292">
    <property type="component" value="Unassembled WGS sequence"/>
</dbReference>
<protein>
    <submittedName>
        <fullName evidence="7">Beta-glucosidase</fullName>
    </submittedName>
</protein>
<evidence type="ECO:0000313" key="8">
    <source>
        <dbReference type="Proteomes" id="UP000184292"/>
    </source>
</evidence>
<sequence length="820" mass="87784">MTDTPEDLAAALSLAEQVALMSGEDFWSLPALPDHGIGKLRVTDGPNGARGSGSLVGGVRSAAFPVGICLGASWNPDLVAEIGAALADEVRDKGAHVLLAPTINLQRGPLNGRNFECYSEDPWLTSRLAVAYVQGLQSQGIAATPKHFVGNESEIRRTVASSNVDERTLRELYLVPFEAAVREGGAWAIMTSYNKLNGTYTAETGWLLTDVLRDEWGFDGVVMSDWYGSRTTAPTVEAGLDLEMPGPSRDRGETLVAAVESGEVEASKVAAAATNVLRLAQRTGALRETRPFEEKAVERDATRALIRRAGAEGMVLLKNDGVLPLAGVSPVAMVGPNAETARAMGGGSAQLNAHRLVSPAEGMRAALSGNAIIAAKGVDNHRFEPSLTGEFEADWFDNADLSGEPVHRGTIEETNQFVMPEMTGGAVTGAPFSVRVRGTYTAERGGTHRIGFHVAGRGRVLLAGETAIDLWEDADWSRGRTFFEEGSDPVTVERELAAGETVEWTVEFRSAQTHDLGVWGWYLGIGRPADAQSLEEALTAAAEAEVAVVCVGRSAEWDTEGWDLPGMRLPGDQDELVRRVAKVAKRTIVLLQTGGPVEMPWAGEVDAILQAWYPGQEAGHAIADVLTGAVEPTGRLPQSFPARLEDSPTMTGGERTYPGTDLQVHYDEGLHIGYRHHARAGIPALFPFGHGLGYGRVEYGAPELADAGFEGEGKVRVRVPLSNPSDRDTTEVVQLYVAPEGAPVDRPAMELKAFAKLRVPAGGEALAELELGPRAFAYYDVDRGDWVVAPGRYTLRIGRSAEGIEHELGVTRAGELRLPR</sequence>
<dbReference type="GO" id="GO:0008422">
    <property type="term" value="F:beta-glucosidase activity"/>
    <property type="evidence" value="ECO:0007669"/>
    <property type="project" value="TreeGrafter"/>
</dbReference>
<evidence type="ECO:0000256" key="1">
    <source>
        <dbReference type="ARBA" id="ARBA00005336"/>
    </source>
</evidence>
<dbReference type="InterPro" id="IPR002772">
    <property type="entry name" value="Glyco_hydro_3_C"/>
</dbReference>
<dbReference type="SUPFAM" id="SSF52279">
    <property type="entry name" value="Beta-D-glucan exohydrolase, C-terminal domain"/>
    <property type="match status" value="1"/>
</dbReference>
<evidence type="ECO:0000256" key="5">
    <source>
        <dbReference type="SAM" id="MobiDB-lite"/>
    </source>
</evidence>